<dbReference type="GO" id="GO:0035556">
    <property type="term" value="P:intracellular signal transduction"/>
    <property type="evidence" value="ECO:0007669"/>
    <property type="project" value="TreeGrafter"/>
</dbReference>
<dbReference type="PANTHER" id="PTHR24342:SF14">
    <property type="entry name" value="DEATH-ASSOCIATED PROTEIN KINASE DAPK-1"/>
    <property type="match status" value="1"/>
</dbReference>
<evidence type="ECO:0000259" key="6">
    <source>
        <dbReference type="SMART" id="SM00220"/>
    </source>
</evidence>
<evidence type="ECO:0000256" key="1">
    <source>
        <dbReference type="ARBA" id="ARBA00022527"/>
    </source>
</evidence>
<name>A0A814ZW20_9BILA</name>
<dbReference type="GO" id="GO:0005634">
    <property type="term" value="C:nucleus"/>
    <property type="evidence" value="ECO:0007669"/>
    <property type="project" value="TreeGrafter"/>
</dbReference>
<dbReference type="InterPro" id="IPR000719">
    <property type="entry name" value="Prot_kinase_dom"/>
</dbReference>
<evidence type="ECO:0000313" key="10">
    <source>
        <dbReference type="EMBL" id="CAF4194363.1"/>
    </source>
</evidence>
<keyword evidence="5" id="KW-0067">ATP-binding</keyword>
<evidence type="ECO:0000256" key="4">
    <source>
        <dbReference type="ARBA" id="ARBA00022777"/>
    </source>
</evidence>
<dbReference type="EMBL" id="CAJNOQ010010257">
    <property type="protein sequence ID" value="CAF1247047.1"/>
    <property type="molecule type" value="Genomic_DNA"/>
</dbReference>
<dbReference type="GO" id="GO:0043065">
    <property type="term" value="P:positive regulation of apoptotic process"/>
    <property type="evidence" value="ECO:0007669"/>
    <property type="project" value="TreeGrafter"/>
</dbReference>
<dbReference type="GO" id="GO:0005524">
    <property type="term" value="F:ATP binding"/>
    <property type="evidence" value="ECO:0007669"/>
    <property type="project" value="UniProtKB-KW"/>
</dbReference>
<evidence type="ECO:0000256" key="5">
    <source>
        <dbReference type="ARBA" id="ARBA00022840"/>
    </source>
</evidence>
<dbReference type="EMBL" id="CAJOBA010046853">
    <property type="protein sequence ID" value="CAF4194363.1"/>
    <property type="molecule type" value="Genomic_DNA"/>
</dbReference>
<dbReference type="PANTHER" id="PTHR24342">
    <property type="entry name" value="SERINE/THREONINE-PROTEIN KINASE 17"/>
    <property type="match status" value="1"/>
</dbReference>
<dbReference type="EMBL" id="CAJNOK010025150">
    <property type="protein sequence ID" value="CAF1386345.1"/>
    <property type="molecule type" value="Genomic_DNA"/>
</dbReference>
<dbReference type="Proteomes" id="UP000663829">
    <property type="component" value="Unassembled WGS sequence"/>
</dbReference>
<evidence type="ECO:0000256" key="2">
    <source>
        <dbReference type="ARBA" id="ARBA00022679"/>
    </source>
</evidence>
<sequence>MVIIKADDFENYYKILNDLGRDEFAAVKRVKELSSGIDYAAKFIGKKRGIVGKRGLKREEILREAEILSQLNHRNIITLRDVFENKHEIILVLELVGAEEEAVSFILKILESVHHMHEKKHIVHLDLKPENVMLLEKNKIHLKIIDFGISGQLKPNEPTKETFGTPEFVDGASPLLDNTNQETFANISQVDYRFDEEFFSHTKDFIQRLFIKNPKSGILGTTCGYGLYKYL</sequence>
<keyword evidence="2" id="KW-0808">Transferase</keyword>
<dbReference type="AlphaFoldDB" id="A0A814ZW20"/>
<comment type="caution">
    <text evidence="7">The sequence shown here is derived from an EMBL/GenBank/DDBJ whole genome shotgun (WGS) entry which is preliminary data.</text>
</comment>
<dbReference type="PROSITE" id="PS00108">
    <property type="entry name" value="PROTEIN_KINASE_ST"/>
    <property type="match status" value="1"/>
</dbReference>
<keyword evidence="4" id="KW-0418">Kinase</keyword>
<feature type="domain" description="Protein kinase" evidence="6">
    <location>
        <begin position="13"/>
        <end position="231"/>
    </location>
</feature>
<dbReference type="Proteomes" id="UP000681722">
    <property type="component" value="Unassembled WGS sequence"/>
</dbReference>
<keyword evidence="3" id="KW-0547">Nucleotide-binding</keyword>
<keyword evidence="11" id="KW-1185">Reference proteome</keyword>
<dbReference type="Proteomes" id="UP000677228">
    <property type="component" value="Unassembled WGS sequence"/>
</dbReference>
<evidence type="ECO:0000313" key="11">
    <source>
        <dbReference type="Proteomes" id="UP000663829"/>
    </source>
</evidence>
<organism evidence="7 11">
    <name type="scientific">Didymodactylos carnosus</name>
    <dbReference type="NCBI Taxonomy" id="1234261"/>
    <lineage>
        <taxon>Eukaryota</taxon>
        <taxon>Metazoa</taxon>
        <taxon>Spiralia</taxon>
        <taxon>Gnathifera</taxon>
        <taxon>Rotifera</taxon>
        <taxon>Eurotatoria</taxon>
        <taxon>Bdelloidea</taxon>
        <taxon>Philodinida</taxon>
        <taxon>Philodinidae</taxon>
        <taxon>Didymodactylos</taxon>
    </lineage>
</organism>
<proteinExistence type="predicted"/>
<reference evidence="7" key="1">
    <citation type="submission" date="2021-02" db="EMBL/GenBank/DDBJ databases">
        <authorList>
            <person name="Nowell W R."/>
        </authorList>
    </citation>
    <scope>NUCLEOTIDE SEQUENCE</scope>
</reference>
<evidence type="ECO:0000313" key="7">
    <source>
        <dbReference type="EMBL" id="CAF1247047.1"/>
    </source>
</evidence>
<dbReference type="EMBL" id="CAJOBC010012860">
    <property type="protein sequence ID" value="CAF4013655.1"/>
    <property type="molecule type" value="Genomic_DNA"/>
</dbReference>
<dbReference type="OrthoDB" id="504170at2759"/>
<keyword evidence="1" id="KW-0723">Serine/threonine-protein kinase</keyword>
<evidence type="ECO:0000256" key="3">
    <source>
        <dbReference type="ARBA" id="ARBA00022741"/>
    </source>
</evidence>
<dbReference type="Proteomes" id="UP000682733">
    <property type="component" value="Unassembled WGS sequence"/>
</dbReference>
<accession>A0A814ZW20</accession>
<dbReference type="Gene3D" id="1.10.510.10">
    <property type="entry name" value="Transferase(Phosphotransferase) domain 1"/>
    <property type="match status" value="1"/>
</dbReference>
<evidence type="ECO:0000313" key="9">
    <source>
        <dbReference type="EMBL" id="CAF4013655.1"/>
    </source>
</evidence>
<dbReference type="InterPro" id="IPR011009">
    <property type="entry name" value="Kinase-like_dom_sf"/>
</dbReference>
<dbReference type="GO" id="GO:0005737">
    <property type="term" value="C:cytoplasm"/>
    <property type="evidence" value="ECO:0007669"/>
    <property type="project" value="TreeGrafter"/>
</dbReference>
<dbReference type="SUPFAM" id="SSF56112">
    <property type="entry name" value="Protein kinase-like (PK-like)"/>
    <property type="match status" value="1"/>
</dbReference>
<dbReference type="GO" id="GO:0004674">
    <property type="term" value="F:protein serine/threonine kinase activity"/>
    <property type="evidence" value="ECO:0007669"/>
    <property type="project" value="UniProtKB-KW"/>
</dbReference>
<dbReference type="Pfam" id="PF00069">
    <property type="entry name" value="Pkinase"/>
    <property type="match status" value="1"/>
</dbReference>
<dbReference type="InterPro" id="IPR008271">
    <property type="entry name" value="Ser/Thr_kinase_AS"/>
</dbReference>
<protein>
    <recommendedName>
        <fullName evidence="6">Protein kinase domain-containing protein</fullName>
    </recommendedName>
</protein>
<evidence type="ECO:0000313" key="8">
    <source>
        <dbReference type="EMBL" id="CAF1386345.1"/>
    </source>
</evidence>
<dbReference type="SMART" id="SM00220">
    <property type="entry name" value="S_TKc"/>
    <property type="match status" value="1"/>
</dbReference>
<dbReference type="Gene3D" id="3.30.200.20">
    <property type="entry name" value="Phosphorylase Kinase, domain 1"/>
    <property type="match status" value="1"/>
</dbReference>
<gene>
    <name evidence="7" type="ORF">GPM918_LOCUS25941</name>
    <name evidence="8" type="ORF">OVA965_LOCUS32352</name>
    <name evidence="9" type="ORF">SRO942_LOCUS26007</name>
    <name evidence="10" type="ORF">TMI583_LOCUS33213</name>
</gene>